<accession>A0AB72W7I8</accession>
<organism evidence="1 2">
    <name type="scientific">Staphylococcus aureus</name>
    <dbReference type="NCBI Taxonomy" id="1280"/>
    <lineage>
        <taxon>Bacteria</taxon>
        <taxon>Bacillati</taxon>
        <taxon>Bacillota</taxon>
        <taxon>Bacilli</taxon>
        <taxon>Bacillales</taxon>
        <taxon>Staphylococcaceae</taxon>
        <taxon>Staphylococcus</taxon>
    </lineage>
</organism>
<sequence length="93" mass="10437">MTKNYKDMTQDEIRGLLSEKTSELYDLAKEIKRETEFAVLLFSTVGVSNGDTTSSSHCALGDIVGLANLLNNENDYHDIANVIEMYKLKKFSV</sequence>
<dbReference type="Pfam" id="PF10655">
    <property type="entry name" value="DUF2482"/>
    <property type="match status" value="1"/>
</dbReference>
<dbReference type="AlphaFoldDB" id="A0AB72W7I8"/>
<evidence type="ECO:0000313" key="1">
    <source>
        <dbReference type="EMBL" id="CAA4100948.1"/>
    </source>
</evidence>
<proteinExistence type="predicted"/>
<evidence type="ECO:0000313" key="2">
    <source>
        <dbReference type="Proteomes" id="UP000442782"/>
    </source>
</evidence>
<dbReference type="EMBL" id="CACTOE010000005">
    <property type="protein sequence ID" value="CAA4100948.1"/>
    <property type="molecule type" value="Genomic_DNA"/>
</dbReference>
<reference evidence="1 2" key="1">
    <citation type="submission" date="2019-12" db="EMBL/GenBank/DDBJ databases">
        <authorList>
            <consortium name="Pathogen Informatics"/>
        </authorList>
    </citation>
    <scope>NUCLEOTIDE SEQUENCE [LARGE SCALE GENOMIC DNA]</scope>
    <source>
        <strain evidence="1 2">S087_N01_C01</strain>
    </source>
</reference>
<dbReference type="Proteomes" id="UP000442782">
    <property type="component" value="Unassembled WGS sequence"/>
</dbReference>
<gene>
    <name evidence="1" type="ORF">SAMEA1029512_00908</name>
</gene>
<name>A0AB72W7I8_STAAU</name>
<dbReference type="InterPro" id="IPR018917">
    <property type="entry name" value="DUF2482"/>
</dbReference>
<protein>
    <submittedName>
        <fullName evidence="1">Phage protein</fullName>
    </submittedName>
</protein>
<comment type="caution">
    <text evidence="1">The sequence shown here is derived from an EMBL/GenBank/DDBJ whole genome shotgun (WGS) entry which is preliminary data.</text>
</comment>